<keyword evidence="1" id="KW-0808">Transferase</keyword>
<sequence>MAITRRTARRSEPCLNGLEGTAVVESMLSVRQSTSSSNMNMAETDSSTSLQKQKTNTSWFSRRQRQKLPPSITPLPPSPTASSSLWKQLLVPRGVRIKQIKSYLRSKSPRHVAVASSFILIALWVSISILIEHLFGPKGSVKGGQFGYLIDQYAKDYVRYHTMSKWRNEIQTELHIPLVHSEQDGTLLEPRFWPFDVIIKTRPNVAVVEMLLREKTRVQKLADMVQSTADADAECLKDPSSNIDIPWTILQLEHRSGQMNQLLPYWITRSEWLEMDSFAVYKKDVPAQQQSINTQTCQSLISGIDNYAVSTDIGLHCLAYRLGGMQLSSPLTQHHRVLVDDVLKLVTVTKGSCNSKIGYAVLSNIPTPELELRRTSSIMSYVSTIYSALPPSHPAAICLPPFLDEMGISPYTEANLELKFQSIFVNRLVTTISHARNNLTLNGTDTVWGIATFYCDFETDGLKCCNDASVSLLESGDVNKPNFVENFVIKDSSESKSSQHLVFTVSDVDSHMPKQHTSTTVPLSVSIKEQSNNSNAVSHPKQSIQDSFQSCKPGWWCNRCLQTSLYGSFSKCQSVCNSCVADIICGGVNTNKHKQVTVNVNAKGSSIATPVPHGIQLTPQRIPRICHQTWFEDITLESYPQLYRLQNTWRASGWEYRFYTDDTARKYIQENYPLRFVTVFDSLVPGAYKADFFRYLVLYKDGGIYVDVDVMLNANLDSFITPDLAFFAPMDAVGSYADEHFCVWNGLLGSAPAHPILSYVIEWMVNLVSSRADMYDMERSVCQFSGGKDRIENWKLRAEPSLMLSGPCALGLAVNNALGNEPLASFNAGLIKRDGFNQRNFNTSSNKDQLGDVMILIADKQDLGAFRFSDPERNIVVATTDMNSLSKSPMVYEVKTFDGKGMLRTGETVKPHYSISTRGQELWGTHDVYSDNMAISEHVSLVLSYED</sequence>
<keyword evidence="3" id="KW-0472">Membrane</keyword>
<dbReference type="InterPro" id="IPR051706">
    <property type="entry name" value="Glycosyltransferase_domain"/>
</dbReference>
<dbReference type="InterPro" id="IPR029044">
    <property type="entry name" value="Nucleotide-diphossugar_trans"/>
</dbReference>
<keyword evidence="5" id="KW-1185">Reference proteome</keyword>
<dbReference type="Proteomes" id="UP001530400">
    <property type="component" value="Unassembled WGS sequence"/>
</dbReference>
<feature type="compositionally biased region" description="Polar residues" evidence="2">
    <location>
        <begin position="33"/>
        <end position="61"/>
    </location>
</feature>
<name>A0ABD3PL17_9STRA</name>
<proteinExistence type="predicted"/>
<dbReference type="Gene3D" id="3.90.550.20">
    <property type="match status" value="1"/>
</dbReference>
<evidence type="ECO:0000256" key="1">
    <source>
        <dbReference type="ARBA" id="ARBA00022679"/>
    </source>
</evidence>
<keyword evidence="3" id="KW-1133">Transmembrane helix</keyword>
<dbReference type="Pfam" id="PF04488">
    <property type="entry name" value="Gly_transf_sug"/>
    <property type="match status" value="1"/>
</dbReference>
<comment type="caution">
    <text evidence="4">The sequence shown here is derived from an EMBL/GenBank/DDBJ whole genome shotgun (WGS) entry which is preliminary data.</text>
</comment>
<dbReference type="InterPro" id="IPR007577">
    <property type="entry name" value="GlycoTrfase_DXD_sugar-bd_CS"/>
</dbReference>
<organism evidence="4 5">
    <name type="scientific">Cyclotella atomus</name>
    <dbReference type="NCBI Taxonomy" id="382360"/>
    <lineage>
        <taxon>Eukaryota</taxon>
        <taxon>Sar</taxon>
        <taxon>Stramenopiles</taxon>
        <taxon>Ochrophyta</taxon>
        <taxon>Bacillariophyta</taxon>
        <taxon>Coscinodiscophyceae</taxon>
        <taxon>Thalassiosirophycidae</taxon>
        <taxon>Stephanodiscales</taxon>
        <taxon>Stephanodiscaceae</taxon>
        <taxon>Cyclotella</taxon>
    </lineage>
</organism>
<reference evidence="4 5" key="1">
    <citation type="submission" date="2024-10" db="EMBL/GenBank/DDBJ databases">
        <title>Updated reference genomes for cyclostephanoid diatoms.</title>
        <authorList>
            <person name="Roberts W.R."/>
            <person name="Alverson A.J."/>
        </authorList>
    </citation>
    <scope>NUCLEOTIDE SEQUENCE [LARGE SCALE GENOMIC DNA]</scope>
    <source>
        <strain evidence="4 5">AJA010-31</strain>
    </source>
</reference>
<dbReference type="PANTHER" id="PTHR32385">
    <property type="entry name" value="MANNOSYL PHOSPHORYLINOSITOL CERAMIDE SYNTHASE"/>
    <property type="match status" value="1"/>
</dbReference>
<dbReference type="EMBL" id="JALLPJ020000565">
    <property type="protein sequence ID" value="KAL3788437.1"/>
    <property type="molecule type" value="Genomic_DNA"/>
</dbReference>
<dbReference type="GO" id="GO:0016020">
    <property type="term" value="C:membrane"/>
    <property type="evidence" value="ECO:0007669"/>
    <property type="project" value="GOC"/>
</dbReference>
<dbReference type="GO" id="GO:0016740">
    <property type="term" value="F:transferase activity"/>
    <property type="evidence" value="ECO:0007669"/>
    <property type="project" value="UniProtKB-KW"/>
</dbReference>
<accession>A0ABD3PL17</accession>
<dbReference type="PANTHER" id="PTHR32385:SF15">
    <property type="entry name" value="INOSITOL PHOSPHOCERAMIDE MANNOSYLTRANSFERASE 1"/>
    <property type="match status" value="1"/>
</dbReference>
<feature type="region of interest" description="Disordered" evidence="2">
    <location>
        <begin position="33"/>
        <end position="80"/>
    </location>
</feature>
<evidence type="ECO:0000313" key="5">
    <source>
        <dbReference type="Proteomes" id="UP001530400"/>
    </source>
</evidence>
<dbReference type="GO" id="GO:0006688">
    <property type="term" value="P:glycosphingolipid biosynthetic process"/>
    <property type="evidence" value="ECO:0007669"/>
    <property type="project" value="UniProtKB-ARBA"/>
</dbReference>
<dbReference type="GO" id="GO:0006673">
    <property type="term" value="P:inositol phosphoceramide metabolic process"/>
    <property type="evidence" value="ECO:0007669"/>
    <property type="project" value="UniProtKB-ARBA"/>
</dbReference>
<evidence type="ECO:0000256" key="3">
    <source>
        <dbReference type="SAM" id="Phobius"/>
    </source>
</evidence>
<gene>
    <name evidence="4" type="ORF">ACHAWO_007392</name>
</gene>
<protein>
    <submittedName>
        <fullName evidence="4">Uncharacterized protein</fullName>
    </submittedName>
</protein>
<evidence type="ECO:0000256" key="2">
    <source>
        <dbReference type="SAM" id="MobiDB-lite"/>
    </source>
</evidence>
<evidence type="ECO:0000313" key="4">
    <source>
        <dbReference type="EMBL" id="KAL3788437.1"/>
    </source>
</evidence>
<feature type="transmembrane region" description="Helical" evidence="3">
    <location>
        <begin position="111"/>
        <end position="131"/>
    </location>
</feature>
<keyword evidence="3" id="KW-0812">Transmembrane</keyword>
<dbReference type="SUPFAM" id="SSF53448">
    <property type="entry name" value="Nucleotide-diphospho-sugar transferases"/>
    <property type="match status" value="1"/>
</dbReference>
<dbReference type="AlphaFoldDB" id="A0ABD3PL17"/>